<evidence type="ECO:0000313" key="1">
    <source>
        <dbReference type="EMBL" id="MSS57560.1"/>
    </source>
</evidence>
<accession>A0A7X2TEX4</accession>
<organism evidence="1 2">
    <name type="scientific">Stecheria intestinalis</name>
    <dbReference type="NCBI Taxonomy" id="2606630"/>
    <lineage>
        <taxon>Bacteria</taxon>
        <taxon>Bacillati</taxon>
        <taxon>Bacillota</taxon>
        <taxon>Erysipelotrichia</taxon>
        <taxon>Erysipelotrichales</taxon>
        <taxon>Erysipelotrichaceae</taxon>
        <taxon>Stecheria</taxon>
    </lineage>
</organism>
<dbReference type="InterPro" id="IPR024523">
    <property type="entry name" value="DUF3793"/>
</dbReference>
<protein>
    <submittedName>
        <fullName evidence="1">DUF3793 family protein</fullName>
    </submittedName>
</protein>
<evidence type="ECO:0000313" key="2">
    <source>
        <dbReference type="Proteomes" id="UP000461880"/>
    </source>
</evidence>
<sequence length="187" mass="21583">MPDEMVVQYCAPVLTGLKTANLFSFPFSDSAGMISDLRQLNQELNHSVRVCPLGEKKDRTLIYMYRPDDLREDLSRKEAREILEPLGYDPEQMEQCLIQLQERLSDQKEFPHEIGLFLGYPPEDVRGFLEHRAYMYCGVWQVYSNVDEAIACFEAYRRCTHACILQLERGVSLCQLAAGKTRKGDHL</sequence>
<keyword evidence="2" id="KW-1185">Reference proteome</keyword>
<dbReference type="AlphaFoldDB" id="A0A7X2TEX4"/>
<dbReference type="RefSeq" id="WP_154502362.1">
    <property type="nucleotide sequence ID" value="NZ_VUMN01000002.1"/>
</dbReference>
<name>A0A7X2TEX4_9FIRM</name>
<reference evidence="1 2" key="1">
    <citation type="submission" date="2019-08" db="EMBL/GenBank/DDBJ databases">
        <title>In-depth cultivation of the pig gut microbiome towards novel bacterial diversity and tailored functional studies.</title>
        <authorList>
            <person name="Wylensek D."/>
            <person name="Hitch T.C.A."/>
            <person name="Clavel T."/>
        </authorList>
    </citation>
    <scope>NUCLEOTIDE SEQUENCE [LARGE SCALE GENOMIC DNA]</scope>
    <source>
        <strain evidence="1 2">Oil+RF-744-GAM-WT-6</strain>
    </source>
</reference>
<comment type="caution">
    <text evidence="1">The sequence shown here is derived from an EMBL/GenBank/DDBJ whole genome shotgun (WGS) entry which is preliminary data.</text>
</comment>
<gene>
    <name evidence="1" type="ORF">FYJ51_01375</name>
</gene>
<dbReference type="Proteomes" id="UP000461880">
    <property type="component" value="Unassembled WGS sequence"/>
</dbReference>
<dbReference type="EMBL" id="VUMN01000002">
    <property type="protein sequence ID" value="MSS57560.1"/>
    <property type="molecule type" value="Genomic_DNA"/>
</dbReference>
<proteinExistence type="predicted"/>
<dbReference type="Pfam" id="PF12672">
    <property type="entry name" value="DUF3793"/>
    <property type="match status" value="1"/>
</dbReference>